<evidence type="ECO:0000256" key="1">
    <source>
        <dbReference type="ARBA" id="ARBA00004651"/>
    </source>
</evidence>
<dbReference type="SUPFAM" id="SSF161098">
    <property type="entry name" value="MetI-like"/>
    <property type="match status" value="1"/>
</dbReference>
<evidence type="ECO:0000256" key="2">
    <source>
        <dbReference type="ARBA" id="ARBA00022448"/>
    </source>
</evidence>
<feature type="transmembrane region" description="Helical" evidence="7">
    <location>
        <begin position="136"/>
        <end position="156"/>
    </location>
</feature>
<feature type="transmembrane region" description="Helical" evidence="7">
    <location>
        <begin position="291"/>
        <end position="313"/>
    </location>
</feature>
<comment type="subcellular location">
    <subcellularLocation>
        <location evidence="1 7">Cell membrane</location>
        <topology evidence="1 7">Multi-pass membrane protein</topology>
    </subcellularLocation>
</comment>
<dbReference type="CDD" id="cd06261">
    <property type="entry name" value="TM_PBP2"/>
    <property type="match status" value="1"/>
</dbReference>
<dbReference type="InterPro" id="IPR051393">
    <property type="entry name" value="ABC_transporter_permease"/>
</dbReference>
<evidence type="ECO:0000313" key="10">
    <source>
        <dbReference type="Proteomes" id="UP000644548"/>
    </source>
</evidence>
<keyword evidence="6 7" id="KW-0472">Membrane</keyword>
<feature type="transmembrane region" description="Helical" evidence="7">
    <location>
        <begin position="231"/>
        <end position="256"/>
    </location>
</feature>
<dbReference type="PANTHER" id="PTHR30193:SF44">
    <property type="entry name" value="LACTOSE TRANSPORT SYSTEM PERMEASE PROTEIN LACF"/>
    <property type="match status" value="1"/>
</dbReference>
<dbReference type="EMBL" id="BMQN01000001">
    <property type="protein sequence ID" value="GGR85062.1"/>
    <property type="molecule type" value="Genomic_DNA"/>
</dbReference>
<evidence type="ECO:0000256" key="3">
    <source>
        <dbReference type="ARBA" id="ARBA00022475"/>
    </source>
</evidence>
<keyword evidence="4 7" id="KW-0812">Transmembrane</keyword>
<dbReference type="InterPro" id="IPR035906">
    <property type="entry name" value="MetI-like_sf"/>
</dbReference>
<dbReference type="Proteomes" id="UP000644548">
    <property type="component" value="Unassembled WGS sequence"/>
</dbReference>
<evidence type="ECO:0000256" key="5">
    <source>
        <dbReference type="ARBA" id="ARBA00022989"/>
    </source>
</evidence>
<dbReference type="Gene3D" id="1.10.3720.10">
    <property type="entry name" value="MetI-like"/>
    <property type="match status" value="1"/>
</dbReference>
<protein>
    <submittedName>
        <fullName evidence="9">Sugar ABC transporter permease</fullName>
    </submittedName>
</protein>
<accession>A0ABQ2S0F3</accession>
<organism evidence="9 10">
    <name type="scientific">Deinococcus sedimenti</name>
    <dbReference type="NCBI Taxonomy" id="1867090"/>
    <lineage>
        <taxon>Bacteria</taxon>
        <taxon>Thermotogati</taxon>
        <taxon>Deinococcota</taxon>
        <taxon>Deinococci</taxon>
        <taxon>Deinococcales</taxon>
        <taxon>Deinococcaceae</taxon>
        <taxon>Deinococcus</taxon>
    </lineage>
</organism>
<reference evidence="10" key="1">
    <citation type="journal article" date="2019" name="Int. J. Syst. Evol. Microbiol.">
        <title>The Global Catalogue of Microorganisms (GCM) 10K type strain sequencing project: providing services to taxonomists for standard genome sequencing and annotation.</title>
        <authorList>
            <consortium name="The Broad Institute Genomics Platform"/>
            <consortium name="The Broad Institute Genome Sequencing Center for Infectious Disease"/>
            <person name="Wu L."/>
            <person name="Ma J."/>
        </authorList>
    </citation>
    <scope>NUCLEOTIDE SEQUENCE [LARGE SCALE GENOMIC DNA]</scope>
    <source>
        <strain evidence="10">JCM 31405</strain>
    </source>
</reference>
<keyword evidence="10" id="KW-1185">Reference proteome</keyword>
<dbReference type="PANTHER" id="PTHR30193">
    <property type="entry name" value="ABC TRANSPORTER PERMEASE PROTEIN"/>
    <property type="match status" value="1"/>
</dbReference>
<feature type="transmembrane region" description="Helical" evidence="7">
    <location>
        <begin position="186"/>
        <end position="210"/>
    </location>
</feature>
<comment type="similarity">
    <text evidence="7">Belongs to the binding-protein-dependent transport system permease family.</text>
</comment>
<keyword evidence="2 7" id="KW-0813">Transport</keyword>
<proteinExistence type="inferred from homology"/>
<keyword evidence="5 7" id="KW-1133">Transmembrane helix</keyword>
<evidence type="ECO:0000256" key="4">
    <source>
        <dbReference type="ARBA" id="ARBA00022692"/>
    </source>
</evidence>
<comment type="caution">
    <text evidence="9">The sequence shown here is derived from an EMBL/GenBank/DDBJ whole genome shotgun (WGS) entry which is preliminary data.</text>
</comment>
<keyword evidence="3" id="KW-1003">Cell membrane</keyword>
<sequence>MPFPARPATLRPMTTKGRRVSRREQHRIGGTGASVTVRNTLIAYAFMLPFLILLVVYHTWPVIFGSYLAFTKYNIISPPQWVGLDNFRELFADEQFWSGLRNSLKYVLVVPVIQVISILVALLVNRPLRGIGFFRTAYYVPVVTSFAVVGLIWSWLYKQGGAVNSILMGLGLMRGDHSLLDNPATALFAVMFVTLWKGIGYYMVLYLAGLQGISRELEEAATIDGATRSQVFWNITLPGLRPTILVCSLLSTISAIKVFEELYVMTPNGYPAGSTYSALMYSFSKAFGGDFNFGLAAAASMVVAVVSILFGLINFRLTKGGRSDA</sequence>
<gene>
    <name evidence="9" type="ORF">GCM10008960_10120</name>
</gene>
<feature type="transmembrane region" description="Helical" evidence="7">
    <location>
        <begin position="41"/>
        <end position="60"/>
    </location>
</feature>
<evidence type="ECO:0000256" key="7">
    <source>
        <dbReference type="RuleBase" id="RU363032"/>
    </source>
</evidence>
<dbReference type="PROSITE" id="PS50928">
    <property type="entry name" value="ABC_TM1"/>
    <property type="match status" value="1"/>
</dbReference>
<feature type="domain" description="ABC transmembrane type-1" evidence="8">
    <location>
        <begin position="100"/>
        <end position="314"/>
    </location>
</feature>
<evidence type="ECO:0000313" key="9">
    <source>
        <dbReference type="EMBL" id="GGR85062.1"/>
    </source>
</evidence>
<name>A0ABQ2S0F3_9DEIO</name>
<dbReference type="Pfam" id="PF00528">
    <property type="entry name" value="BPD_transp_1"/>
    <property type="match status" value="1"/>
</dbReference>
<feature type="transmembrane region" description="Helical" evidence="7">
    <location>
        <begin position="106"/>
        <end position="124"/>
    </location>
</feature>
<dbReference type="InterPro" id="IPR000515">
    <property type="entry name" value="MetI-like"/>
</dbReference>
<evidence type="ECO:0000256" key="6">
    <source>
        <dbReference type="ARBA" id="ARBA00023136"/>
    </source>
</evidence>
<evidence type="ECO:0000259" key="8">
    <source>
        <dbReference type="PROSITE" id="PS50928"/>
    </source>
</evidence>